<dbReference type="AlphaFoldDB" id="D2RHI8"/>
<feature type="transmembrane region" description="Helical" evidence="1">
    <location>
        <begin position="117"/>
        <end position="135"/>
    </location>
</feature>
<dbReference type="GeneID" id="8739359"/>
<keyword evidence="1" id="KW-1133">Transmembrane helix</keyword>
<dbReference type="EMBL" id="CP001857">
    <property type="protein sequence ID" value="ADB57763.1"/>
    <property type="molecule type" value="Genomic_DNA"/>
</dbReference>
<gene>
    <name evidence="2" type="ordered locus">Arcpr_0699</name>
</gene>
<dbReference type="Pfam" id="PF01889">
    <property type="entry name" value="DUF63"/>
    <property type="match status" value="1"/>
</dbReference>
<proteinExistence type="predicted"/>
<dbReference type="OrthoDB" id="84937at2157"/>
<feature type="transmembrane region" description="Helical" evidence="1">
    <location>
        <begin position="20"/>
        <end position="40"/>
    </location>
</feature>
<protein>
    <recommendedName>
        <fullName evidence="4">DUF63 family protein</fullName>
    </recommendedName>
</protein>
<evidence type="ECO:0000256" key="1">
    <source>
        <dbReference type="SAM" id="Phobius"/>
    </source>
</evidence>
<dbReference type="RefSeq" id="WP_012940099.1">
    <property type="nucleotide sequence ID" value="NC_013741.1"/>
</dbReference>
<accession>D2RHI8</accession>
<dbReference type="KEGG" id="apo:Arcpr_0699"/>
<feature type="transmembrane region" description="Helical" evidence="1">
    <location>
        <begin position="171"/>
        <end position="191"/>
    </location>
</feature>
<feature type="transmembrane region" description="Helical" evidence="1">
    <location>
        <begin position="52"/>
        <end position="70"/>
    </location>
</feature>
<keyword evidence="1" id="KW-0472">Membrane</keyword>
<dbReference type="Proteomes" id="UP000001901">
    <property type="component" value="Chromosome"/>
</dbReference>
<sequence length="262" mass="30571">MIWDFIKKYYIDSIVYKTGYNPVNTVTWAIILILAVYAIYKYLSKRLSFDERFFISNVPYVFFGSFLRVVEDAGFLKPPLSYFFMSPFIYVVVFCIAFPSLLLNLKLRKENYWKHHFALGVILSVLTLSFLLLNLEIIHIEVLPISAAIATFATALFYLPARFLGLDKLSISVFFSHMLDASATFYGITYLNYWELHVIPRLLINQFGAWVLIPTKFVVFTLVLWILEKERDVQLKNFIKFVLLVLGLAPATRDITRMIFYV</sequence>
<dbReference type="PaxDb" id="572546-Arcpr_0699"/>
<dbReference type="InterPro" id="IPR002749">
    <property type="entry name" value="DUF63"/>
</dbReference>
<evidence type="ECO:0008006" key="4">
    <source>
        <dbReference type="Google" id="ProtNLM"/>
    </source>
</evidence>
<dbReference type="STRING" id="572546.Arcpr_0699"/>
<dbReference type="PANTHER" id="PTHR40700">
    <property type="entry name" value="HYPOTHETICAL MEMBRANE PROTEIN, CONSERVED, DUF63 FAMILY"/>
    <property type="match status" value="1"/>
</dbReference>
<evidence type="ECO:0000313" key="2">
    <source>
        <dbReference type="EMBL" id="ADB57763.1"/>
    </source>
</evidence>
<feature type="transmembrane region" description="Helical" evidence="1">
    <location>
        <begin position="82"/>
        <end position="105"/>
    </location>
</feature>
<name>D2RHI8_ARCPA</name>
<dbReference type="HOGENOM" id="CLU_086260_0_0_2"/>
<reference evidence="2 3" key="1">
    <citation type="journal article" date="2010" name="Stand. Genomic Sci.">
        <title>Complete genome sequence of Archaeoglobus profundus type strain (AV18).</title>
        <authorList>
            <person name="von Jan M."/>
            <person name="Lapidus A."/>
            <person name="Del Rio T.G."/>
            <person name="Copeland A."/>
            <person name="Tice H."/>
            <person name="Cheng J.F."/>
            <person name="Lucas S."/>
            <person name="Chen F."/>
            <person name="Nolan M."/>
            <person name="Goodwin L."/>
            <person name="Han C."/>
            <person name="Pitluck S."/>
            <person name="Liolios K."/>
            <person name="Ivanova N."/>
            <person name="Mavromatis K."/>
            <person name="Ovchinnikova G."/>
            <person name="Chertkov O."/>
            <person name="Pati A."/>
            <person name="Chen A."/>
            <person name="Palaniappan K."/>
            <person name="Land M."/>
            <person name="Hauser L."/>
            <person name="Chang Y.J."/>
            <person name="Jeffries C.D."/>
            <person name="Saunders E."/>
            <person name="Brettin T."/>
            <person name="Detter J.C."/>
            <person name="Chain P."/>
            <person name="Eichinger K."/>
            <person name="Huber H."/>
            <person name="Spring S."/>
            <person name="Rohde M."/>
            <person name="Goker M."/>
            <person name="Wirth R."/>
            <person name="Woyke T."/>
            <person name="Bristow J."/>
            <person name="Eisen J.A."/>
            <person name="Markowitz V."/>
            <person name="Hugenholtz P."/>
            <person name="Kyrpides N.C."/>
            <person name="Klenk H.P."/>
        </authorList>
    </citation>
    <scope>NUCLEOTIDE SEQUENCE [LARGE SCALE GENOMIC DNA]</scope>
    <source>
        <strain evidence="3">DSM 5631 / JCM 9629 / NBRC 100127 / Av18</strain>
    </source>
</reference>
<organism evidence="2 3">
    <name type="scientific">Archaeoglobus profundus (strain DSM 5631 / JCM 9629 / NBRC 100127 / Av18)</name>
    <dbReference type="NCBI Taxonomy" id="572546"/>
    <lineage>
        <taxon>Archaea</taxon>
        <taxon>Methanobacteriati</taxon>
        <taxon>Methanobacteriota</taxon>
        <taxon>Archaeoglobi</taxon>
        <taxon>Archaeoglobales</taxon>
        <taxon>Archaeoglobaceae</taxon>
        <taxon>Archaeoglobus</taxon>
    </lineage>
</organism>
<dbReference type="PANTHER" id="PTHR40700:SF1">
    <property type="entry name" value="DUF63 DOMAIN-CONTAINING PROTEIN"/>
    <property type="match status" value="1"/>
</dbReference>
<keyword evidence="3" id="KW-1185">Reference proteome</keyword>
<dbReference type="eggNOG" id="arCOG02177">
    <property type="taxonomic scope" value="Archaea"/>
</dbReference>
<evidence type="ECO:0000313" key="3">
    <source>
        <dbReference type="Proteomes" id="UP000001901"/>
    </source>
</evidence>
<feature type="transmembrane region" description="Helical" evidence="1">
    <location>
        <begin position="203"/>
        <end position="226"/>
    </location>
</feature>
<keyword evidence="1" id="KW-0812">Transmembrane</keyword>
<feature type="transmembrane region" description="Helical" evidence="1">
    <location>
        <begin position="141"/>
        <end position="159"/>
    </location>
</feature>